<gene>
    <name evidence="7" type="ORF">ASJ80_05645</name>
</gene>
<protein>
    <submittedName>
        <fullName evidence="7">FMN reductase</fullName>
    </submittedName>
</protein>
<dbReference type="Pfam" id="PF03358">
    <property type="entry name" value="FMN_red"/>
    <property type="match status" value="1"/>
</dbReference>
<keyword evidence="4" id="KW-0288">FMN</keyword>
<accession>A0A2A2H4I9</accession>
<keyword evidence="8" id="KW-1185">Reference proteome</keyword>
<evidence type="ECO:0000256" key="2">
    <source>
        <dbReference type="ARBA" id="ARBA00001966"/>
    </source>
</evidence>
<comment type="cofactor">
    <cofactor evidence="1">
        <name>FMN</name>
        <dbReference type="ChEBI" id="CHEBI:58210"/>
    </cofactor>
</comment>
<proteinExistence type="inferred from homology"/>
<dbReference type="AlphaFoldDB" id="A0A2A2H4I9"/>
<dbReference type="RefSeq" id="WP_069584442.1">
    <property type="nucleotide sequence ID" value="NZ_LMVM01000023.1"/>
</dbReference>
<dbReference type="Gene3D" id="3.40.50.360">
    <property type="match status" value="1"/>
</dbReference>
<dbReference type="InterPro" id="IPR005025">
    <property type="entry name" value="FMN_Rdtase-like_dom"/>
</dbReference>
<dbReference type="InterPro" id="IPR029039">
    <property type="entry name" value="Flavoprotein-like_sf"/>
</dbReference>
<evidence type="ECO:0000256" key="4">
    <source>
        <dbReference type="ARBA" id="ARBA00022643"/>
    </source>
</evidence>
<dbReference type="SUPFAM" id="SSF52218">
    <property type="entry name" value="Flavoproteins"/>
    <property type="match status" value="1"/>
</dbReference>
<comment type="similarity">
    <text evidence="5">Belongs to the SsuE family. Isf subfamily.</text>
</comment>
<dbReference type="PANTHER" id="PTHR43278:SF4">
    <property type="entry name" value="NAD(P)H-DEPENDENT FMN-CONTAINING OXIDOREDUCTASE YWQN-RELATED"/>
    <property type="match status" value="1"/>
</dbReference>
<comment type="caution">
    <text evidence="7">The sequence shown here is derived from an EMBL/GenBank/DDBJ whole genome shotgun (WGS) entry which is preliminary data.</text>
</comment>
<evidence type="ECO:0000256" key="5">
    <source>
        <dbReference type="ARBA" id="ARBA00038292"/>
    </source>
</evidence>
<dbReference type="EMBL" id="LMVM01000023">
    <property type="protein sequence ID" value="PAV04329.1"/>
    <property type="molecule type" value="Genomic_DNA"/>
</dbReference>
<dbReference type="PANTHER" id="PTHR43278">
    <property type="entry name" value="NAD(P)H-DEPENDENT FMN-CONTAINING OXIDOREDUCTASE YWQN-RELATED"/>
    <property type="match status" value="1"/>
</dbReference>
<dbReference type="GO" id="GO:0016491">
    <property type="term" value="F:oxidoreductase activity"/>
    <property type="evidence" value="ECO:0007669"/>
    <property type="project" value="InterPro"/>
</dbReference>
<comment type="cofactor">
    <cofactor evidence="2">
        <name>[4Fe-4S] cluster</name>
        <dbReference type="ChEBI" id="CHEBI:49883"/>
    </cofactor>
</comment>
<dbReference type="InterPro" id="IPR051796">
    <property type="entry name" value="ISF_SsuE-like"/>
</dbReference>
<keyword evidence="3" id="KW-0285">Flavoprotein</keyword>
<evidence type="ECO:0000256" key="3">
    <source>
        <dbReference type="ARBA" id="ARBA00022630"/>
    </source>
</evidence>
<dbReference type="OrthoDB" id="9059at2157"/>
<evidence type="ECO:0000256" key="1">
    <source>
        <dbReference type="ARBA" id="ARBA00001917"/>
    </source>
</evidence>
<evidence type="ECO:0000259" key="6">
    <source>
        <dbReference type="Pfam" id="PF03358"/>
    </source>
</evidence>
<reference evidence="7 8" key="1">
    <citation type="journal article" date="2017" name="BMC Genomics">
        <title>Genomic analysis of methanogenic archaea reveals a shift towards energy conservation.</title>
        <authorList>
            <person name="Gilmore S.P."/>
            <person name="Henske J.K."/>
            <person name="Sexton J.A."/>
            <person name="Solomon K.V."/>
            <person name="Seppala S."/>
            <person name="Yoo J.I."/>
            <person name="Huyett L.M."/>
            <person name="Pressman A."/>
            <person name="Cogan J.Z."/>
            <person name="Kivenson V."/>
            <person name="Peng X."/>
            <person name="Tan Y."/>
            <person name="Valentine D.L."/>
            <person name="O'Malley M.A."/>
        </authorList>
    </citation>
    <scope>NUCLEOTIDE SEQUENCE [LARGE SCALE GENOMIC DNA]</scope>
    <source>
        <strain evidence="7 8">M.o.H.</strain>
    </source>
</reference>
<name>A0A2A2H4I9_METBR</name>
<evidence type="ECO:0000313" key="8">
    <source>
        <dbReference type="Proteomes" id="UP000217784"/>
    </source>
</evidence>
<organism evidence="7 8">
    <name type="scientific">Methanobacterium bryantii</name>
    <dbReference type="NCBI Taxonomy" id="2161"/>
    <lineage>
        <taxon>Archaea</taxon>
        <taxon>Methanobacteriati</taxon>
        <taxon>Methanobacteriota</taxon>
        <taxon>Methanomada group</taxon>
        <taxon>Methanobacteria</taxon>
        <taxon>Methanobacteriales</taxon>
        <taxon>Methanobacteriaceae</taxon>
        <taxon>Methanobacterium</taxon>
    </lineage>
</organism>
<evidence type="ECO:0000313" key="7">
    <source>
        <dbReference type="EMBL" id="PAV04329.1"/>
    </source>
</evidence>
<sequence>MKKVLLLCASPRPSGNTYQVLEECASAIEDEGLDVEIISFVGKSIKSCIACGRCKELNECAINDGLNDIITKIRESDGFIVGAPVYFGTARGDVMSALQRIGMVSMASDNFLSWKVGGPIAVARRGGHTATIQEMLMFFFINDMIVPGSTYWNMVFGHAPGDVQDDDEGMQTIRRFGSNVANLIKKISE</sequence>
<dbReference type="Proteomes" id="UP000217784">
    <property type="component" value="Unassembled WGS sequence"/>
</dbReference>
<feature type="domain" description="NADPH-dependent FMN reductase-like" evidence="6">
    <location>
        <begin position="3"/>
        <end position="157"/>
    </location>
</feature>